<reference evidence="7" key="1">
    <citation type="submission" date="2015-07" db="EMBL/GenBank/DDBJ databases">
        <authorList>
            <person name="Rodrigo-Torres Lidia"/>
            <person name="Arahal R.David."/>
        </authorList>
    </citation>
    <scope>NUCLEOTIDE SEQUENCE [LARGE SCALE GENOMIC DNA]</scope>
    <source>
        <strain evidence="7">CECT 5096</strain>
    </source>
</reference>
<organism evidence="6 7">
    <name type="scientific">Roseibium album</name>
    <dbReference type="NCBI Taxonomy" id="311410"/>
    <lineage>
        <taxon>Bacteria</taxon>
        <taxon>Pseudomonadati</taxon>
        <taxon>Pseudomonadota</taxon>
        <taxon>Alphaproteobacteria</taxon>
        <taxon>Hyphomicrobiales</taxon>
        <taxon>Stappiaceae</taxon>
        <taxon>Roseibium</taxon>
    </lineage>
</organism>
<keyword evidence="7" id="KW-1185">Reference proteome</keyword>
<feature type="modified residue" description="4-aspartylphosphate" evidence="4">
    <location>
        <position position="52"/>
    </location>
</feature>
<name>A0A0M6ZGV4_9HYPH</name>
<proteinExistence type="predicted"/>
<dbReference type="Pfam" id="PF00072">
    <property type="entry name" value="Response_reg"/>
    <property type="match status" value="1"/>
</dbReference>
<dbReference type="SUPFAM" id="SSF52172">
    <property type="entry name" value="CheY-like"/>
    <property type="match status" value="1"/>
</dbReference>
<accession>A0A0M6ZGV4</accession>
<evidence type="ECO:0000313" key="7">
    <source>
        <dbReference type="Proteomes" id="UP000049983"/>
    </source>
</evidence>
<gene>
    <name evidence="6" type="primary">yycF</name>
    <name evidence="6" type="ORF">LA5096_03627</name>
</gene>
<dbReference type="PANTHER" id="PTHR44591">
    <property type="entry name" value="STRESS RESPONSE REGULATOR PROTEIN 1"/>
    <property type="match status" value="1"/>
</dbReference>
<keyword evidence="1 4" id="KW-0597">Phosphoprotein</keyword>
<evidence type="ECO:0000256" key="1">
    <source>
        <dbReference type="ARBA" id="ARBA00022553"/>
    </source>
</evidence>
<protein>
    <submittedName>
        <fullName evidence="6">Transcriptional regulatory protein YycF</fullName>
    </submittedName>
</protein>
<keyword evidence="3" id="KW-0804">Transcription</keyword>
<dbReference type="GeneID" id="97670965"/>
<dbReference type="InterPro" id="IPR050595">
    <property type="entry name" value="Bact_response_regulator"/>
</dbReference>
<dbReference type="STRING" id="311410.LA5095_00487"/>
<evidence type="ECO:0000256" key="4">
    <source>
        <dbReference type="PROSITE-ProRule" id="PRU00169"/>
    </source>
</evidence>
<dbReference type="CDD" id="cd00156">
    <property type="entry name" value="REC"/>
    <property type="match status" value="1"/>
</dbReference>
<dbReference type="EMBL" id="CXWC01000011">
    <property type="protein sequence ID" value="CTQ73365.1"/>
    <property type="molecule type" value="Genomic_DNA"/>
</dbReference>
<dbReference type="SMART" id="SM00448">
    <property type="entry name" value="REC"/>
    <property type="match status" value="1"/>
</dbReference>
<evidence type="ECO:0000256" key="2">
    <source>
        <dbReference type="ARBA" id="ARBA00023015"/>
    </source>
</evidence>
<dbReference type="PANTHER" id="PTHR44591:SF3">
    <property type="entry name" value="RESPONSE REGULATORY DOMAIN-CONTAINING PROTEIN"/>
    <property type="match status" value="1"/>
</dbReference>
<dbReference type="PROSITE" id="PS50110">
    <property type="entry name" value="RESPONSE_REGULATORY"/>
    <property type="match status" value="1"/>
</dbReference>
<dbReference type="AlphaFoldDB" id="A0A0M6ZGV4"/>
<dbReference type="InterPro" id="IPR001789">
    <property type="entry name" value="Sig_transdc_resp-reg_receiver"/>
</dbReference>
<evidence type="ECO:0000256" key="3">
    <source>
        <dbReference type="ARBA" id="ARBA00023163"/>
    </source>
</evidence>
<keyword evidence="2" id="KW-0805">Transcription regulation</keyword>
<evidence type="ECO:0000259" key="5">
    <source>
        <dbReference type="PROSITE" id="PS50110"/>
    </source>
</evidence>
<dbReference type="OrthoDB" id="9800897at2"/>
<feature type="domain" description="Response regulatory" evidence="5">
    <location>
        <begin position="3"/>
        <end position="120"/>
    </location>
</feature>
<dbReference type="GO" id="GO:0000160">
    <property type="term" value="P:phosphorelay signal transduction system"/>
    <property type="evidence" value="ECO:0007669"/>
    <property type="project" value="InterPro"/>
</dbReference>
<dbReference type="RefSeq" id="WP_029063991.1">
    <property type="nucleotide sequence ID" value="NZ_CXWA01000006.1"/>
</dbReference>
<sequence length="122" mass="12654">MCQILLIDDMQPVRHAIAATLRKAGHDVVETDDGNKGLEIAAKRQFDLIITDIMMPASDGTDVVFALKSGGSGPKVVAMSGGGSGIAAQDALSLSASRADAVLKKPFTNEVLIETVSSLTSN</sequence>
<dbReference type="Proteomes" id="UP000049983">
    <property type="component" value="Unassembled WGS sequence"/>
</dbReference>
<evidence type="ECO:0000313" key="6">
    <source>
        <dbReference type="EMBL" id="CTQ73365.1"/>
    </source>
</evidence>
<dbReference type="InterPro" id="IPR011006">
    <property type="entry name" value="CheY-like_superfamily"/>
</dbReference>
<dbReference type="Gene3D" id="3.40.50.2300">
    <property type="match status" value="1"/>
</dbReference>